<feature type="domain" description="N-acetyltransferase" evidence="3">
    <location>
        <begin position="2"/>
        <end position="161"/>
    </location>
</feature>
<protein>
    <submittedName>
        <fullName evidence="4">Ribosomal protein S18 acetylase RimI</fullName>
    </submittedName>
</protein>
<dbReference type="Proteomes" id="UP000199144">
    <property type="component" value="Unassembled WGS sequence"/>
</dbReference>
<name>A0A1I4LID5_9RHOB</name>
<dbReference type="GO" id="GO:0008080">
    <property type="term" value="F:N-acetyltransferase activity"/>
    <property type="evidence" value="ECO:0007669"/>
    <property type="project" value="UniProtKB-ARBA"/>
</dbReference>
<gene>
    <name evidence="4" type="ORF">SAMN04488042_102105</name>
</gene>
<dbReference type="InterPro" id="IPR000182">
    <property type="entry name" value="GNAT_dom"/>
</dbReference>
<dbReference type="PROSITE" id="PS51186">
    <property type="entry name" value="GNAT"/>
    <property type="match status" value="1"/>
</dbReference>
<dbReference type="EMBL" id="FOTQ01000002">
    <property type="protein sequence ID" value="SFL90794.1"/>
    <property type="molecule type" value="Genomic_DNA"/>
</dbReference>
<dbReference type="Pfam" id="PF00583">
    <property type="entry name" value="Acetyltransf_1"/>
    <property type="match status" value="1"/>
</dbReference>
<dbReference type="PANTHER" id="PTHR10908">
    <property type="entry name" value="SEROTONIN N-ACETYLTRANSFERASE"/>
    <property type="match status" value="1"/>
</dbReference>
<dbReference type="RefSeq" id="WP_093092864.1">
    <property type="nucleotide sequence ID" value="NZ_FOTQ01000002.1"/>
</dbReference>
<dbReference type="Gene3D" id="3.40.630.30">
    <property type="match status" value="1"/>
</dbReference>
<evidence type="ECO:0000313" key="4">
    <source>
        <dbReference type="EMBL" id="SFL90794.1"/>
    </source>
</evidence>
<dbReference type="STRING" id="254406.SAMN04488042_102105"/>
<sequence>MQTLRPARHSDANRCFALETAAYGGPEAASLERISKRIANYPRGFLVLEIDGNVVGFINSGCARDVEMSDDAFKELIGHDPDAPNVVILSVVVDPAHQGTGLSRALMVEFIARMQAMGKETIHLICKEHHVPLYERFGYAYDRPSASNHGGKTWHEMSMQL</sequence>
<keyword evidence="5" id="KW-1185">Reference proteome</keyword>
<accession>A0A1I4LID5</accession>
<keyword evidence="1" id="KW-0808">Transferase</keyword>
<dbReference type="SUPFAM" id="SSF55729">
    <property type="entry name" value="Acyl-CoA N-acyltransferases (Nat)"/>
    <property type="match status" value="1"/>
</dbReference>
<dbReference type="PANTHER" id="PTHR10908:SF0">
    <property type="entry name" value="SEROTONIN N-ACETYLTRANSFERASE"/>
    <property type="match status" value="1"/>
</dbReference>
<evidence type="ECO:0000259" key="3">
    <source>
        <dbReference type="PROSITE" id="PS51186"/>
    </source>
</evidence>
<evidence type="ECO:0000313" key="5">
    <source>
        <dbReference type="Proteomes" id="UP000199144"/>
    </source>
</evidence>
<reference evidence="4 5" key="1">
    <citation type="submission" date="2016-10" db="EMBL/GenBank/DDBJ databases">
        <authorList>
            <person name="de Groot N.N."/>
        </authorList>
    </citation>
    <scope>NUCLEOTIDE SEQUENCE [LARGE SCALE GENOMIC DNA]</scope>
    <source>
        <strain evidence="4 5">DSM 15283</strain>
    </source>
</reference>
<dbReference type="InterPro" id="IPR016181">
    <property type="entry name" value="Acyl_CoA_acyltransferase"/>
</dbReference>
<dbReference type="GO" id="GO:0005840">
    <property type="term" value="C:ribosome"/>
    <property type="evidence" value="ECO:0007669"/>
    <property type="project" value="UniProtKB-KW"/>
</dbReference>
<organism evidence="4 5">
    <name type="scientific">Shimia aestuarii</name>
    <dbReference type="NCBI Taxonomy" id="254406"/>
    <lineage>
        <taxon>Bacteria</taxon>
        <taxon>Pseudomonadati</taxon>
        <taxon>Pseudomonadota</taxon>
        <taxon>Alphaproteobacteria</taxon>
        <taxon>Rhodobacterales</taxon>
        <taxon>Roseobacteraceae</taxon>
    </lineage>
</organism>
<keyword evidence="2" id="KW-0012">Acyltransferase</keyword>
<evidence type="ECO:0000256" key="1">
    <source>
        <dbReference type="ARBA" id="ARBA00022679"/>
    </source>
</evidence>
<proteinExistence type="predicted"/>
<dbReference type="CDD" id="cd04301">
    <property type="entry name" value="NAT_SF"/>
    <property type="match status" value="1"/>
</dbReference>
<dbReference type="InterPro" id="IPR051635">
    <property type="entry name" value="SNAT-like"/>
</dbReference>
<dbReference type="AlphaFoldDB" id="A0A1I4LID5"/>
<keyword evidence="4" id="KW-0687">Ribonucleoprotein</keyword>
<dbReference type="OrthoDB" id="9800962at2"/>
<evidence type="ECO:0000256" key="2">
    <source>
        <dbReference type="ARBA" id="ARBA00023315"/>
    </source>
</evidence>
<keyword evidence="4" id="KW-0689">Ribosomal protein</keyword>